<feature type="region of interest" description="Disordered" evidence="3">
    <location>
        <begin position="571"/>
        <end position="620"/>
    </location>
</feature>
<evidence type="ECO:0000256" key="2">
    <source>
        <dbReference type="ARBA" id="ARBA00022840"/>
    </source>
</evidence>
<dbReference type="Pfam" id="PF00069">
    <property type="entry name" value="Pkinase"/>
    <property type="match status" value="1"/>
</dbReference>
<dbReference type="GO" id="GO:0004674">
    <property type="term" value="F:protein serine/threonine kinase activity"/>
    <property type="evidence" value="ECO:0007669"/>
    <property type="project" value="UniProtKB-KW"/>
</dbReference>
<keyword evidence="1" id="KW-0547">Nucleotide-binding</keyword>
<dbReference type="SMART" id="SM00220">
    <property type="entry name" value="S_TKc"/>
    <property type="match status" value="1"/>
</dbReference>
<feature type="region of interest" description="Disordered" evidence="3">
    <location>
        <begin position="303"/>
        <end position="407"/>
    </location>
</feature>
<dbReference type="PROSITE" id="PS50011">
    <property type="entry name" value="PROTEIN_KINASE_DOM"/>
    <property type="match status" value="1"/>
</dbReference>
<keyword evidence="6" id="KW-0723">Serine/threonine-protein kinase</keyword>
<keyword evidence="4" id="KW-0472">Membrane</keyword>
<dbReference type="AlphaFoldDB" id="M2YD81"/>
<dbReference type="Proteomes" id="UP000009877">
    <property type="component" value="Unassembled WGS sequence"/>
</dbReference>
<keyword evidence="6" id="KW-0808">Transferase</keyword>
<evidence type="ECO:0000256" key="3">
    <source>
        <dbReference type="SAM" id="MobiDB-lite"/>
    </source>
</evidence>
<gene>
    <name evidence="6" type="ORF">C884_00462</name>
</gene>
<reference evidence="6 7" key="1">
    <citation type="journal article" date="2014" name="Genome Announc.">
        <title>Draft Genome Sequence of Kocuria palustris PEL.</title>
        <authorList>
            <person name="Sharma G."/>
            <person name="Khatri I."/>
            <person name="Subramanian S."/>
        </authorList>
    </citation>
    <scope>NUCLEOTIDE SEQUENCE [LARGE SCALE GENOMIC DNA]</scope>
    <source>
        <strain evidence="6 7">PEL</strain>
    </source>
</reference>
<evidence type="ECO:0000256" key="1">
    <source>
        <dbReference type="ARBA" id="ARBA00022741"/>
    </source>
</evidence>
<dbReference type="PANTHER" id="PTHR48012:SF26">
    <property type="entry name" value="SERINE_THREONINE-PROTEIN KINASE DDB_G0283821-RELATED"/>
    <property type="match status" value="1"/>
</dbReference>
<keyword evidence="4" id="KW-0812">Transmembrane</keyword>
<dbReference type="SUPFAM" id="SSF56112">
    <property type="entry name" value="Protein kinase-like (PK-like)"/>
    <property type="match status" value="1"/>
</dbReference>
<feature type="compositionally biased region" description="Polar residues" evidence="3">
    <location>
        <begin position="313"/>
        <end position="337"/>
    </location>
</feature>
<feature type="domain" description="Protein kinase" evidence="5">
    <location>
        <begin position="20"/>
        <end position="330"/>
    </location>
</feature>
<feature type="transmembrane region" description="Helical" evidence="4">
    <location>
        <begin position="543"/>
        <end position="566"/>
    </location>
</feature>
<evidence type="ECO:0000259" key="5">
    <source>
        <dbReference type="PROSITE" id="PS50011"/>
    </source>
</evidence>
<feature type="compositionally biased region" description="Polar residues" evidence="3">
    <location>
        <begin position="473"/>
        <end position="482"/>
    </location>
</feature>
<dbReference type="InterPro" id="IPR011009">
    <property type="entry name" value="Kinase-like_dom_sf"/>
</dbReference>
<dbReference type="InterPro" id="IPR050629">
    <property type="entry name" value="STE20/SPS1-PAK"/>
</dbReference>
<proteinExistence type="predicted"/>
<feature type="compositionally biased region" description="Low complexity" evidence="3">
    <location>
        <begin position="360"/>
        <end position="371"/>
    </location>
</feature>
<keyword evidence="2" id="KW-0067">ATP-binding</keyword>
<dbReference type="EMBL" id="ANHZ02000014">
    <property type="protein sequence ID" value="EME36475.1"/>
    <property type="molecule type" value="Genomic_DNA"/>
</dbReference>
<sequence length="620" mass="62610">MHDERCGGERAMSDTIAGRYTLIDPIARGGSGTVWRSWDQRRNHVCAAKVLRQRDSADLLRFVREQSVKIDHPHVLAPYGWAAEDEHVVIAMDLSDGGTLENAIQDHGAFSDKVAEEILRQLISALQFVHAEGWIHRDVKPANLMMDATGTGRPLARLADFGIATQGEDARLTRIGTVVGTPGYIAPELLGGADPDPSQDLFAAGVVAMRMVRPDAERGITPTPEDALEAFGEDSLLGAEVAALLDPDPAVRHDGALSLMERLESSAEEDFGQATTRDGETFEIFQTLDPLPEAWQDIVSGHAEPPKQERTGENISQSGEAGERTPSTTLVPQQPGAQQIDAPAGGRLSGGFGTPPPGGVPLVGPSSGPAGTALSGMPSGLGGDGREVPAQAPPVGGGTASAAVLGPLPQGQHSRAALLGTVPVADSGRATAPQRSISWAGAHTPASVPVRPQDQPAHVPGAAGGSAGATLREQPSSPSTAPGAQVPLGGASLGSAPAGGASRTTGYTAAPAYSGGASGSPAAGSSGSGAKSGPLSFMGVNGAGGWVVIGCVGAVLLAAAILIVVLMSPGGSEDPPPTDPTSSGTEESTGVPTTYVTQDPEDGGMGGTQLGGSGGNSFGG</sequence>
<keyword evidence="6" id="KW-0418">Kinase</keyword>
<organism evidence="6 7">
    <name type="scientific">Kocuria palustris PEL</name>
    <dbReference type="NCBI Taxonomy" id="1236550"/>
    <lineage>
        <taxon>Bacteria</taxon>
        <taxon>Bacillati</taxon>
        <taxon>Actinomycetota</taxon>
        <taxon>Actinomycetes</taxon>
        <taxon>Micrococcales</taxon>
        <taxon>Micrococcaceae</taxon>
        <taxon>Kocuria</taxon>
    </lineage>
</organism>
<dbReference type="PANTHER" id="PTHR48012">
    <property type="entry name" value="STERILE20-LIKE KINASE, ISOFORM B-RELATED"/>
    <property type="match status" value="1"/>
</dbReference>
<name>M2YD81_9MICC</name>
<feature type="compositionally biased region" description="Low complexity" evidence="3">
    <location>
        <begin position="580"/>
        <end position="594"/>
    </location>
</feature>
<feature type="compositionally biased region" description="Gly residues" evidence="3">
    <location>
        <begin position="603"/>
        <end position="620"/>
    </location>
</feature>
<dbReference type="CDD" id="cd14014">
    <property type="entry name" value="STKc_PknB_like"/>
    <property type="match status" value="1"/>
</dbReference>
<protein>
    <submittedName>
        <fullName evidence="6">Serine/threonine protein kinase</fullName>
    </submittedName>
</protein>
<dbReference type="InterPro" id="IPR000719">
    <property type="entry name" value="Prot_kinase_dom"/>
</dbReference>
<dbReference type="GO" id="GO:0005737">
    <property type="term" value="C:cytoplasm"/>
    <property type="evidence" value="ECO:0007669"/>
    <property type="project" value="TreeGrafter"/>
</dbReference>
<keyword evidence="4" id="KW-1133">Transmembrane helix</keyword>
<dbReference type="GO" id="GO:0005524">
    <property type="term" value="F:ATP binding"/>
    <property type="evidence" value="ECO:0007669"/>
    <property type="project" value="UniProtKB-KW"/>
</dbReference>
<evidence type="ECO:0000256" key="4">
    <source>
        <dbReference type="SAM" id="Phobius"/>
    </source>
</evidence>
<comment type="caution">
    <text evidence="6">The sequence shown here is derived from an EMBL/GenBank/DDBJ whole genome shotgun (WGS) entry which is preliminary data.</text>
</comment>
<evidence type="ECO:0000313" key="7">
    <source>
        <dbReference type="Proteomes" id="UP000009877"/>
    </source>
</evidence>
<feature type="compositionally biased region" description="Low complexity" evidence="3">
    <location>
        <begin position="487"/>
        <end position="502"/>
    </location>
</feature>
<evidence type="ECO:0000313" key="6">
    <source>
        <dbReference type="EMBL" id="EME36475.1"/>
    </source>
</evidence>
<accession>M2YD81</accession>
<feature type="region of interest" description="Disordered" evidence="3">
    <location>
        <begin position="443"/>
        <end position="503"/>
    </location>
</feature>
<dbReference type="Gene3D" id="1.10.510.10">
    <property type="entry name" value="Transferase(Phosphotransferase) domain 1"/>
    <property type="match status" value="1"/>
</dbReference>
<keyword evidence="7" id="KW-1185">Reference proteome</keyword>